<dbReference type="Gene3D" id="1.10.150.20">
    <property type="entry name" value="5' to 3' exonuclease, C-terminal subdomain"/>
    <property type="match status" value="1"/>
</dbReference>
<dbReference type="Pfam" id="PF11799">
    <property type="entry name" value="IMS_C"/>
    <property type="match status" value="1"/>
</dbReference>
<dbReference type="GO" id="GO:0006281">
    <property type="term" value="P:DNA repair"/>
    <property type="evidence" value="ECO:0007669"/>
    <property type="project" value="UniProtKB-KW"/>
</dbReference>
<dbReference type="Proteomes" id="UP000652231">
    <property type="component" value="Unassembled WGS sequence"/>
</dbReference>
<reference evidence="7" key="2">
    <citation type="submission" date="2020-09" db="EMBL/GenBank/DDBJ databases">
        <authorList>
            <person name="Sun Q."/>
            <person name="Zhou Y."/>
        </authorList>
    </citation>
    <scope>NUCLEOTIDE SEQUENCE</scope>
    <source>
        <strain evidence="7">CGMCC 1.12924</strain>
    </source>
</reference>
<dbReference type="InterPro" id="IPR050116">
    <property type="entry name" value="DNA_polymerase-Y"/>
</dbReference>
<dbReference type="InterPro" id="IPR017961">
    <property type="entry name" value="DNA_pol_Y-fam_little_finger"/>
</dbReference>
<feature type="domain" description="UmuC" evidence="6">
    <location>
        <begin position="2"/>
        <end position="188"/>
    </location>
</feature>
<dbReference type="InterPro" id="IPR043128">
    <property type="entry name" value="Rev_trsase/Diguanyl_cyclase"/>
</dbReference>
<dbReference type="PROSITE" id="PS50173">
    <property type="entry name" value="UMUC"/>
    <property type="match status" value="1"/>
</dbReference>
<dbReference type="InterPro" id="IPR036775">
    <property type="entry name" value="DNA_pol_Y-fam_lit_finger_sf"/>
</dbReference>
<reference evidence="7" key="1">
    <citation type="journal article" date="2014" name="Int. J. Syst. Evol. Microbiol.">
        <title>Complete genome sequence of Corynebacterium casei LMG S-19264T (=DSM 44701T), isolated from a smear-ripened cheese.</title>
        <authorList>
            <consortium name="US DOE Joint Genome Institute (JGI-PGF)"/>
            <person name="Walter F."/>
            <person name="Albersmeier A."/>
            <person name="Kalinowski J."/>
            <person name="Ruckert C."/>
        </authorList>
    </citation>
    <scope>NUCLEOTIDE SEQUENCE</scope>
    <source>
        <strain evidence="7">CGMCC 1.12924</strain>
    </source>
</reference>
<gene>
    <name evidence="7" type="primary">umuC</name>
    <name evidence="7" type="ORF">GCM10011312_05390</name>
</gene>
<evidence type="ECO:0000259" key="6">
    <source>
        <dbReference type="PROSITE" id="PS50173"/>
    </source>
</evidence>
<dbReference type="RefSeq" id="WP_188439243.1">
    <property type="nucleotide sequence ID" value="NZ_BMGK01000002.1"/>
</dbReference>
<evidence type="ECO:0000313" key="8">
    <source>
        <dbReference type="Proteomes" id="UP000652231"/>
    </source>
</evidence>
<protein>
    <submittedName>
        <fullName evidence="7">SOS mutagenesis and repair protein UmuC</fullName>
    </submittedName>
</protein>
<organism evidence="7 8">
    <name type="scientific">Planktosalinus lacus</name>
    <dbReference type="NCBI Taxonomy" id="1526573"/>
    <lineage>
        <taxon>Bacteria</taxon>
        <taxon>Pseudomonadati</taxon>
        <taxon>Bacteroidota</taxon>
        <taxon>Flavobacteriia</taxon>
        <taxon>Flavobacteriales</taxon>
        <taxon>Flavobacteriaceae</taxon>
        <taxon>Planktosalinus</taxon>
    </lineage>
</organism>
<keyword evidence="3" id="KW-0741">SOS mutagenesis</keyword>
<evidence type="ECO:0000256" key="4">
    <source>
        <dbReference type="ARBA" id="ARBA00023204"/>
    </source>
</evidence>
<evidence type="ECO:0000256" key="2">
    <source>
        <dbReference type="ARBA" id="ARBA00022763"/>
    </source>
</evidence>
<dbReference type="PANTHER" id="PTHR11076:SF34">
    <property type="entry name" value="PROTEIN UMUC"/>
    <property type="match status" value="1"/>
</dbReference>
<dbReference type="Pfam" id="PF13438">
    <property type="entry name" value="DUF4113"/>
    <property type="match status" value="1"/>
</dbReference>
<comment type="caution">
    <text evidence="7">The sequence shown here is derived from an EMBL/GenBank/DDBJ whole genome shotgun (WGS) entry which is preliminary data.</text>
</comment>
<dbReference type="GO" id="GO:0009432">
    <property type="term" value="P:SOS response"/>
    <property type="evidence" value="ECO:0007669"/>
    <property type="project" value="UniProtKB-KW"/>
</dbReference>
<dbReference type="Pfam" id="PF00817">
    <property type="entry name" value="IMS"/>
    <property type="match status" value="1"/>
</dbReference>
<dbReference type="GO" id="GO:0005829">
    <property type="term" value="C:cytosol"/>
    <property type="evidence" value="ECO:0007669"/>
    <property type="project" value="TreeGrafter"/>
</dbReference>
<dbReference type="GO" id="GO:0003887">
    <property type="term" value="F:DNA-directed DNA polymerase activity"/>
    <property type="evidence" value="ECO:0007669"/>
    <property type="project" value="TreeGrafter"/>
</dbReference>
<keyword evidence="4" id="KW-0234">DNA repair</keyword>
<evidence type="ECO:0000256" key="5">
    <source>
        <dbReference type="ARBA" id="ARBA00023236"/>
    </source>
</evidence>
<keyword evidence="2" id="KW-0227">DNA damage</keyword>
<dbReference type="Gene3D" id="3.30.70.270">
    <property type="match status" value="1"/>
</dbReference>
<dbReference type="InterPro" id="IPR043502">
    <property type="entry name" value="DNA/RNA_pol_sf"/>
</dbReference>
<sequence length="428" mass="48663">MVALIDCNSFYASCEQVFRPDLWGKPVVVLSNNDGCVIAANREAKALTDIPMFEPVFKIREQLKAHQVNVFSSNYAFYGEMSQRVMNILHQFSPQVEVYSIDESFIDVTGIISADATAYAAQIRDRVYRYTGLPVGVGVAKTKVLAKAANRIAKKFHRQLNTVYVIDTEEKRIKALKWLKVEDVWGIGRQHAKRLKSIGVHTAYEFTKLSAGWVRRHMTVVGLRIWDELNGRPRLGIQEMPKPKKGIGTAKSFGRPLEDLGLIEEACAYYISEVAEVLRAQKSCATFINVFLHTNRFSVKDAQYSNSITITLPVATNDTLRLIASAKKALYQIYKPGYRYKKVGVCLLGIVPQEFVQGNLFHPEKKNVQALMETFDRLNYKYGKAKVYSALCGNRKKEWQLIQEERGPRYTTRWDELAVIHTKKQPPA</sequence>
<keyword evidence="5" id="KW-0742">SOS response</keyword>
<accession>A0A8J2V736</accession>
<dbReference type="EMBL" id="BMGK01000002">
    <property type="protein sequence ID" value="GGD84284.1"/>
    <property type="molecule type" value="Genomic_DNA"/>
</dbReference>
<dbReference type="AlphaFoldDB" id="A0A8J2V736"/>
<dbReference type="PANTHER" id="PTHR11076">
    <property type="entry name" value="DNA REPAIR POLYMERASE UMUC / TRANSFERASE FAMILY MEMBER"/>
    <property type="match status" value="1"/>
</dbReference>
<proteinExistence type="inferred from homology"/>
<evidence type="ECO:0000256" key="3">
    <source>
        <dbReference type="ARBA" id="ARBA00023199"/>
    </source>
</evidence>
<evidence type="ECO:0000256" key="1">
    <source>
        <dbReference type="ARBA" id="ARBA00010945"/>
    </source>
</evidence>
<evidence type="ECO:0000313" key="7">
    <source>
        <dbReference type="EMBL" id="GGD84284.1"/>
    </source>
</evidence>
<name>A0A8J2V736_9FLAO</name>
<dbReference type="GO" id="GO:0003684">
    <property type="term" value="F:damaged DNA binding"/>
    <property type="evidence" value="ECO:0007669"/>
    <property type="project" value="InterPro"/>
</dbReference>
<dbReference type="SUPFAM" id="SSF56672">
    <property type="entry name" value="DNA/RNA polymerases"/>
    <property type="match status" value="1"/>
</dbReference>
<dbReference type="Gene3D" id="3.40.1170.60">
    <property type="match status" value="1"/>
</dbReference>
<dbReference type="InterPro" id="IPR025188">
    <property type="entry name" value="DUF4113"/>
</dbReference>
<dbReference type="SUPFAM" id="SSF100879">
    <property type="entry name" value="Lesion bypass DNA polymerase (Y-family), little finger domain"/>
    <property type="match status" value="1"/>
</dbReference>
<dbReference type="Gene3D" id="3.30.1490.100">
    <property type="entry name" value="DNA polymerase, Y-family, little finger domain"/>
    <property type="match status" value="1"/>
</dbReference>
<keyword evidence="8" id="KW-1185">Reference proteome</keyword>
<dbReference type="GO" id="GO:0042276">
    <property type="term" value="P:error-prone translesion synthesis"/>
    <property type="evidence" value="ECO:0007669"/>
    <property type="project" value="TreeGrafter"/>
</dbReference>
<dbReference type="CDD" id="cd01700">
    <property type="entry name" value="PolY_Pol_V_umuC"/>
    <property type="match status" value="1"/>
</dbReference>
<comment type="similarity">
    <text evidence="1">Belongs to the DNA polymerase type-Y family.</text>
</comment>
<dbReference type="InterPro" id="IPR001126">
    <property type="entry name" value="UmuC"/>
</dbReference>